<keyword evidence="2" id="KW-0812">Transmembrane</keyword>
<dbReference type="VEuPathDB" id="FungiDB:AB675_11079"/>
<evidence type="ECO:0000256" key="1">
    <source>
        <dbReference type="SAM" id="MobiDB-lite"/>
    </source>
</evidence>
<gene>
    <name evidence="3" type="ORF">AB675_11079</name>
</gene>
<feature type="region of interest" description="Disordered" evidence="1">
    <location>
        <begin position="142"/>
        <end position="183"/>
    </location>
</feature>
<feature type="transmembrane region" description="Helical" evidence="2">
    <location>
        <begin position="111"/>
        <end position="137"/>
    </location>
</feature>
<accession>A0A0N1GYK9</accession>
<feature type="transmembrane region" description="Helical" evidence="2">
    <location>
        <begin position="236"/>
        <end position="261"/>
    </location>
</feature>
<feature type="transmembrane region" description="Helical" evidence="2">
    <location>
        <begin position="295"/>
        <end position="316"/>
    </location>
</feature>
<proteinExistence type="predicted"/>
<organism evidence="3 4">
    <name type="scientific">Cyphellophora attinorum</name>
    <dbReference type="NCBI Taxonomy" id="1664694"/>
    <lineage>
        <taxon>Eukaryota</taxon>
        <taxon>Fungi</taxon>
        <taxon>Dikarya</taxon>
        <taxon>Ascomycota</taxon>
        <taxon>Pezizomycotina</taxon>
        <taxon>Eurotiomycetes</taxon>
        <taxon>Chaetothyriomycetidae</taxon>
        <taxon>Chaetothyriales</taxon>
        <taxon>Cyphellophoraceae</taxon>
        <taxon>Cyphellophora</taxon>
    </lineage>
</organism>
<evidence type="ECO:0000313" key="4">
    <source>
        <dbReference type="Proteomes" id="UP000038010"/>
    </source>
</evidence>
<protein>
    <submittedName>
        <fullName evidence="3">Uncharacterized protein</fullName>
    </submittedName>
</protein>
<keyword evidence="4" id="KW-1185">Reference proteome</keyword>
<dbReference type="EMBL" id="LFJN01000036">
    <property type="protein sequence ID" value="KPI35797.1"/>
    <property type="molecule type" value="Genomic_DNA"/>
</dbReference>
<keyword evidence="2" id="KW-1133">Transmembrane helix</keyword>
<dbReference type="GeneID" id="28731774"/>
<dbReference type="Gene3D" id="1.20.140.150">
    <property type="match status" value="1"/>
</dbReference>
<name>A0A0N1GYK9_9EURO</name>
<dbReference type="AlphaFoldDB" id="A0A0N1GYK9"/>
<feature type="region of interest" description="Disordered" evidence="1">
    <location>
        <begin position="198"/>
        <end position="229"/>
    </location>
</feature>
<feature type="compositionally biased region" description="Basic and acidic residues" evidence="1">
    <location>
        <begin position="207"/>
        <end position="223"/>
    </location>
</feature>
<evidence type="ECO:0000256" key="2">
    <source>
        <dbReference type="SAM" id="Phobius"/>
    </source>
</evidence>
<comment type="caution">
    <text evidence="3">The sequence shown here is derived from an EMBL/GenBank/DDBJ whole genome shotgun (WGS) entry which is preliminary data.</text>
</comment>
<sequence length="325" mass="35876">MKRISFLTILALLLIPILTLVSFIFAIVATTSSYWATSLYTYIDNTGTSYYINDRHRGPFKKCLPTLKAPDLDATVRANYKDDCSVTTCSLDTVWADLPYLCQQISYTQNLLIAGIVFMGLAFVWSSVLGLIACFAGRRAASEDGSRQGRGGGRRQWRSGGQSSRSKAIKEKEKADGTSSRPAAMTNMEGEIMEGPAAHHQHHGHVRHPDYPKRQHTPDDQALHRRHRRHHGWPSTLTFIGTLTHLSIALGVLLLGLANLLGSNLLVNNVPKDGDTLDGNSDPQSSNPHWMVGRASWFAFAGWMPALVGLVLFGTVREKLVRPGR</sequence>
<keyword evidence="2" id="KW-0472">Membrane</keyword>
<evidence type="ECO:0000313" key="3">
    <source>
        <dbReference type="EMBL" id="KPI35797.1"/>
    </source>
</evidence>
<dbReference type="Proteomes" id="UP000038010">
    <property type="component" value="Unassembled WGS sequence"/>
</dbReference>
<dbReference type="RefSeq" id="XP_017995760.1">
    <property type="nucleotide sequence ID" value="XM_018139894.1"/>
</dbReference>
<reference evidence="3 4" key="1">
    <citation type="submission" date="2015-06" db="EMBL/GenBank/DDBJ databases">
        <title>Draft genome of the ant-associated black yeast Phialophora attae CBS 131958.</title>
        <authorList>
            <person name="Moreno L.F."/>
            <person name="Stielow B.J."/>
            <person name="de Hoog S."/>
            <person name="Vicente V.A."/>
            <person name="Weiss V.A."/>
            <person name="de Vries M."/>
            <person name="Cruz L.M."/>
            <person name="Souza E.M."/>
        </authorList>
    </citation>
    <scope>NUCLEOTIDE SEQUENCE [LARGE SCALE GENOMIC DNA]</scope>
    <source>
        <strain evidence="3 4">CBS 131958</strain>
    </source>
</reference>